<evidence type="ECO:0000256" key="14">
    <source>
        <dbReference type="RuleBase" id="RU364109"/>
    </source>
</evidence>
<protein>
    <recommendedName>
        <fullName evidence="14">Serine/threonine-protein kinase TOR</fullName>
        <ecNumber evidence="14">2.7.11.1</ecNumber>
    </recommendedName>
</protein>
<dbReference type="Pfam" id="PF25574">
    <property type="entry name" value="TPR_IMB1"/>
    <property type="match status" value="1"/>
</dbReference>
<dbReference type="OMA" id="MRQHSAK"/>
<dbReference type="PROSITE" id="PS51190">
    <property type="entry name" value="FATC"/>
    <property type="match status" value="1"/>
</dbReference>
<evidence type="ECO:0000259" key="17">
    <source>
        <dbReference type="PROSITE" id="PS51190"/>
    </source>
</evidence>
<reference evidence="18 20" key="1">
    <citation type="journal article" date="2016" name="PLoS ONE">
        <title>Sequence Assembly of Yarrowia lipolytica Strain W29/CLIB89 Shows Transposable Element Diversity.</title>
        <authorList>
            <person name="Magnan C."/>
            <person name="Yu J."/>
            <person name="Chang I."/>
            <person name="Jahn E."/>
            <person name="Kanomata Y."/>
            <person name="Wu J."/>
            <person name="Zeller M."/>
            <person name="Oakes M."/>
            <person name="Baldi P."/>
            <person name="Sandmeyer S."/>
        </authorList>
    </citation>
    <scope>NUCLEOTIDE SEQUENCE [LARGE SCALE GENOMIC DNA]</scope>
    <source>
        <strain evidence="18">CLIB89</strain>
        <strain evidence="20">CLIB89(W29)</strain>
    </source>
</reference>
<dbReference type="GO" id="GO:0006995">
    <property type="term" value="P:cellular response to nitrogen starvation"/>
    <property type="evidence" value="ECO:0007669"/>
    <property type="project" value="UniProtKB-ARBA"/>
</dbReference>
<dbReference type="EMBL" id="CP017558">
    <property type="protein sequence ID" value="AOW06792.1"/>
    <property type="molecule type" value="Genomic_DNA"/>
</dbReference>
<dbReference type="CDD" id="cd05169">
    <property type="entry name" value="PIKKc_TOR"/>
    <property type="match status" value="1"/>
</dbReference>
<dbReference type="InterPro" id="IPR003152">
    <property type="entry name" value="FATC_dom"/>
</dbReference>
<evidence type="ECO:0000256" key="1">
    <source>
        <dbReference type="ARBA" id="ARBA00004413"/>
    </source>
</evidence>
<dbReference type="EC" id="2.7.11.1" evidence="14"/>
<keyword evidence="7 14" id="KW-0547">Nucleotide-binding</keyword>
<dbReference type="Gene3D" id="1.25.10.10">
    <property type="entry name" value="Leucine-rich Repeat Variant"/>
    <property type="match status" value="5"/>
</dbReference>
<proteinExistence type="inferred from homology"/>
<keyword evidence="5 14" id="KW-0808">Transferase</keyword>
<dbReference type="InterPro" id="IPR057564">
    <property type="entry name" value="HEAT_ATR"/>
</dbReference>
<dbReference type="InterPro" id="IPR036940">
    <property type="entry name" value="PI3/4_kinase_cat_sf"/>
</dbReference>
<evidence type="ECO:0000256" key="4">
    <source>
        <dbReference type="ARBA" id="ARBA00022554"/>
    </source>
</evidence>
<evidence type="ECO:0000256" key="13">
    <source>
        <dbReference type="ARBA" id="ARBA00048679"/>
    </source>
</evidence>
<dbReference type="FunFam" id="1.25.10.10:FF:000750">
    <property type="entry name" value="Serine/threonine-protein kinase TOR"/>
    <property type="match status" value="1"/>
</dbReference>
<sequence length="2316" mass="262958">MSDASVLNSIFQQLRTARTLTEKTHAAEELRDHLTSVTHELNTEPLSRYNNDINLRISELIHNGDPVIRLGGIMAIDRLIDVDVGEENAIKVTRFTNYLKTTIPGDTESMRIAVDALGRLAATGGNLSATVVESEVNRALEWLQSDRGEGSRRHAAVMVIKSMAQHCATLLYGYMSQILDLIWVGLRDPKVQIRVDSAEALQYCLNIVHSRDQTLKKQWFNRIMEEAKVSLNMGGVDTIHGALLTYKEVLRGGMFENSRYDEVCEVVLANRDSRDVLIRKTVLNIIPDLAQYNPWQFTKRYLHKCMLYLLSQLKKDKDRNLVFLSIGQISFSVRSAMAPYLDAILENIREGLSLKSRYRKEQESAIFSCIGMLAVAVGQALAKHLNQKILDLIMACGLSEHLHNCLSELVHNIPPLGPSIQQRLLNIISFTLSGHPFKLPGSPAATSSAEYMSVTRAREYRETEDDKDDAAVVALALHILGTFNFKGLSLTEFVRFCAITYVDHDSPEVRKAAALSSCTIYLNDPIVFQFSAHALSAVSEVVEKLLTVAVVDPDPDIRIGILTTFDPRIDPHLSQAENVRLLFTALNDEVFAIRQLSIGIIGRLTKINPAYVVPHLRKTLIHLLTELEYAKFGRTKEESARLLAQLIGSTHGLIKPYVKPIIKVLLARARDTSSNVASAVITAIGELAATGREGMIEYIPEIMPIFLETFSDQNAQKKLAGLKSLGQLSSSSGYVIQPLLDYPQLLTLLTNTLKSDNVDTRRETVRLMGILGALDPYKHREVERSTQDDSAEYDSIPTDVALLIQGMSPSSDEYNHTVVITTLMAILKDQSLVSHHNAVVQAIVIIFKSLGLKCVPFLNQIIPGWLQVLRSSTPSMAEFFVQQLALLVLIVKQHIRSYLDDIFAVVQELFAIPSMQPVVLTLVENIARSLSGEFKLHVPTLLPLLLGVLENDKSTTKLTSIKVLQTFVVLGANIEDYIHLIIPIIVRMFEYSTHQLKKRAIQTIGQLSRTVDLTDMSSRIVHPLLRVLAACPVTEEPNSHHDELRRTVMETLSSLCFQLGSDYTIFIPLVNKAMLKAGVNSPSYDQLVNRLLSGEPLPASMDPDSRIQELNNTPPDTTSLNKLPVNQQHLKTAWDTAQCSTKEDWQEWMRRLSTAFLRESSSHALRACGVIANNYQPLAKDLFNPSFYSCWSELYDQYKDDLVNHIETALMAPNMPPETLQILLNLAEYMEHDDKPLPIDMRTLAAYAHRCHAYAKALHYKELEFMREPTTPIIENLIAINNSLQQSDAAIGILKHVQQHHQWQLKESWYEKLQRWDDALEAYDKLDDNSMEVTMGKMRCLHALGEWESLAEIAQEKWTSSGPEVRRVVAPLAAAASWGLSQWERMDTYISVMKVDSADKSFFNAVVSIHRNNFDEAHTHITRARDLLATELTALISESYNRAYGVVVRFQMLAELEEIIVYKGLGRNSEEQAAMRATWMKRLKGCQRNVEDWQRMLKVRSLVVKPKQDMEMWIKFANLCRKSGRLSLAEKSLNALLDPDDPDSQTSRAPPPVVYAQLKYMWATGNWEDALNHLVDFTNRMSLDLGLDPEDLITQKLPSEGAAVPKKIQDYTRLLARCFLKQGEWQISLQDDWKEKNPDSILGSFLLATHFDAKWYKAWHNWALANFQVVSLRYSEKEELALEDVSQYVVPAIKGFFHSISLSNGSSLQDTLRLLTLWFRYGHVSDASQALYDGFQMLSIDTWLDVIPQLISQIHQRSQVVSKALQGLLIELGKNHPQALLYLLNVAVKSDSLSRQQAAMNVIDKMRTHNPILVEQAELVSKELIRVAVLWHEQWHEGLEDASRFFFGERNIEKMFQTLEPLHAMLERGPETLREVSFQTAFGRDLHDANEWVWSFKRTNDPAHLNQAWDIYYNVFRRIAKQLPQLISLDLQYVSPKLLAAENLELAVPGSYAPGKEIVRIMKFDPIFTVISSKQRPRRLSCKGSDGKDYVYALKGHEDIRQDNLVMQLFGLVNTLLSQDSECFKRHLNITKYPAIPLSPKSGLLGWVPHSDTLHTLIKEYRDGRILINVEHRFMLQMAPDYDPLTHLQKIEVFTYALDNTKGQDLYRVLWLKSRSSEAWLERRSQYTRSLATMSMVGYILGLGDRHPSNLMLDRYTGKVIHIDFGDCFEAAILREKYPETVPFRLTRMLTYAMEVSGIEGSYRITSEHVMRVIRDNKESLLAILEAFAYDPLINWGFELPRGEDLPVKRFDEDEKVNVRMARAHLVLKRIQDKLSGNDIKNRKNVDVPAQVDYLIQQATSIENLCQHFIGWCSFW</sequence>
<dbReference type="GO" id="GO:0031931">
    <property type="term" value="C:TORC1 complex"/>
    <property type="evidence" value="ECO:0007669"/>
    <property type="project" value="TreeGrafter"/>
</dbReference>
<dbReference type="GO" id="GO:0005886">
    <property type="term" value="C:plasma membrane"/>
    <property type="evidence" value="ECO:0007669"/>
    <property type="project" value="UniProtKB-SubCell"/>
</dbReference>
<evidence type="ECO:0000313" key="18">
    <source>
        <dbReference type="EMBL" id="AOW06792.1"/>
    </source>
</evidence>
<dbReference type="Pfam" id="PF02260">
    <property type="entry name" value="FATC"/>
    <property type="match status" value="1"/>
</dbReference>
<evidence type="ECO:0000256" key="9">
    <source>
        <dbReference type="ARBA" id="ARBA00022840"/>
    </source>
</evidence>
<dbReference type="Pfam" id="PF02259">
    <property type="entry name" value="FAT"/>
    <property type="match status" value="1"/>
</dbReference>
<dbReference type="FunFam" id="1.25.10.10:FF:000371">
    <property type="entry name" value="Serine/threonine-protein kinase TOR"/>
    <property type="match status" value="1"/>
</dbReference>
<evidence type="ECO:0000256" key="8">
    <source>
        <dbReference type="ARBA" id="ARBA00022777"/>
    </source>
</evidence>
<dbReference type="PANTHER" id="PTHR11139:SF9">
    <property type="entry name" value="SERINE_THREONINE-PROTEIN KINASE MTOR"/>
    <property type="match status" value="1"/>
</dbReference>
<name>A0A1D8NMD0_YARLL</name>
<dbReference type="SMART" id="SM00146">
    <property type="entry name" value="PI3Kc"/>
    <property type="match status" value="1"/>
</dbReference>
<evidence type="ECO:0000256" key="10">
    <source>
        <dbReference type="ARBA" id="ARBA00023306"/>
    </source>
</evidence>
<evidence type="ECO:0000313" key="19">
    <source>
        <dbReference type="EMBL" id="RDW28575.1"/>
    </source>
</evidence>
<dbReference type="PROSITE" id="PS50290">
    <property type="entry name" value="PI3_4_KINASE_3"/>
    <property type="match status" value="1"/>
</dbReference>
<keyword evidence="9 14" id="KW-0067">ATP-binding</keyword>
<dbReference type="GO" id="GO:0042254">
    <property type="term" value="P:ribosome biogenesis"/>
    <property type="evidence" value="ECO:0007669"/>
    <property type="project" value="UniProtKB-ARBA"/>
</dbReference>
<evidence type="ECO:0000256" key="3">
    <source>
        <dbReference type="ARBA" id="ARBA00022527"/>
    </source>
</evidence>
<dbReference type="InterPro" id="IPR036738">
    <property type="entry name" value="FRB_sf"/>
</dbReference>
<evidence type="ECO:0000313" key="21">
    <source>
        <dbReference type="Proteomes" id="UP000256601"/>
    </source>
</evidence>
<dbReference type="FunFam" id="1.25.10.10:FF:000807">
    <property type="entry name" value="Serine/threonine-protein kinase TOR"/>
    <property type="match status" value="1"/>
</dbReference>
<dbReference type="Gene3D" id="1.10.1070.11">
    <property type="entry name" value="Phosphatidylinositol 3-/4-kinase, catalytic domain"/>
    <property type="match status" value="1"/>
</dbReference>
<dbReference type="InterPro" id="IPR014009">
    <property type="entry name" value="PIK_FAT"/>
</dbReference>
<keyword evidence="3 14" id="KW-0723">Serine/threonine-protein kinase</keyword>
<evidence type="ECO:0000256" key="11">
    <source>
        <dbReference type="ARBA" id="ARBA00029427"/>
    </source>
</evidence>
<dbReference type="InterPro" id="IPR018936">
    <property type="entry name" value="PI3/4_kinase_CS"/>
</dbReference>
<gene>
    <name evidence="19" type="ORF">B0I71DRAFT_127284</name>
    <name evidence="18" type="ORF">YALI1_F10385g</name>
</gene>
<dbReference type="Proteomes" id="UP000182444">
    <property type="component" value="Chromosome 1F"/>
</dbReference>
<dbReference type="GO" id="GO:0004674">
    <property type="term" value="F:protein serine/threonine kinase activity"/>
    <property type="evidence" value="ECO:0007669"/>
    <property type="project" value="UniProtKB-KW"/>
</dbReference>
<dbReference type="FunFam" id="3.30.1010.10:FF:000006">
    <property type="entry name" value="Serine/threonine-protein kinase TOR"/>
    <property type="match status" value="1"/>
</dbReference>
<dbReference type="GO" id="GO:0005524">
    <property type="term" value="F:ATP binding"/>
    <property type="evidence" value="ECO:0007669"/>
    <property type="project" value="UniProtKB-KW"/>
</dbReference>
<dbReference type="InterPro" id="IPR011990">
    <property type="entry name" value="TPR-like_helical_dom_sf"/>
</dbReference>
<dbReference type="SUPFAM" id="SSF56112">
    <property type="entry name" value="Protein kinase-like (PK-like)"/>
    <property type="match status" value="1"/>
</dbReference>
<comment type="similarity">
    <text evidence="2 14">Belongs to the PI3/PI4-kinase family.</text>
</comment>
<reference evidence="19 21" key="2">
    <citation type="submission" date="2018-07" db="EMBL/GenBank/DDBJ databases">
        <title>Draft Genome Assemblies for Five Robust Yarrowia lipolytica Strains Exhibiting High Lipid Production and Pentose Sugar Utilization and Sugar Alcohol Secretion from Undetoxified Lignocellulosic Biomass Hydrolysates.</title>
        <authorList>
            <consortium name="DOE Joint Genome Institute"/>
            <person name="Walker C."/>
            <person name="Ryu S."/>
            <person name="Na H."/>
            <person name="Zane M."/>
            <person name="LaButti K."/>
            <person name="Lipzen A."/>
            <person name="Haridas S."/>
            <person name="Barry K."/>
            <person name="Grigoriev I.V."/>
            <person name="Quarterman J."/>
            <person name="Slininger P."/>
            <person name="Dien B."/>
            <person name="Trinh C.T."/>
        </authorList>
    </citation>
    <scope>NUCLEOTIDE SEQUENCE [LARGE SCALE GENOMIC DNA]</scope>
    <source>
        <strain evidence="19 21">YB392</strain>
    </source>
</reference>
<dbReference type="SUPFAM" id="SSF48371">
    <property type="entry name" value="ARM repeat"/>
    <property type="match status" value="1"/>
</dbReference>
<dbReference type="PROSITE" id="PS51189">
    <property type="entry name" value="FAT"/>
    <property type="match status" value="1"/>
</dbReference>
<dbReference type="InterPro" id="IPR009076">
    <property type="entry name" value="FRB_dom"/>
</dbReference>
<evidence type="ECO:0000256" key="5">
    <source>
        <dbReference type="ARBA" id="ARBA00022679"/>
    </source>
</evidence>
<dbReference type="GO" id="GO:0038202">
    <property type="term" value="P:TORC1 signaling"/>
    <property type="evidence" value="ECO:0007669"/>
    <property type="project" value="TreeGrafter"/>
</dbReference>
<dbReference type="KEGG" id="yli:2908463"/>
<dbReference type="InterPro" id="IPR003151">
    <property type="entry name" value="PIK-rel_kinase_FAT"/>
</dbReference>
<dbReference type="InterPro" id="IPR011989">
    <property type="entry name" value="ARM-like"/>
</dbReference>
<dbReference type="Pfam" id="PF11865">
    <property type="entry name" value="mTOR_dom"/>
    <property type="match status" value="1"/>
</dbReference>
<dbReference type="Pfam" id="PF23593">
    <property type="entry name" value="HEAT_ATR"/>
    <property type="match status" value="1"/>
</dbReference>
<comment type="catalytic activity">
    <reaction evidence="13">
        <text>L-seryl-[protein] + ATP = O-phospho-L-seryl-[protein] + ADP + H(+)</text>
        <dbReference type="Rhea" id="RHEA:17989"/>
        <dbReference type="Rhea" id="RHEA-COMP:9863"/>
        <dbReference type="Rhea" id="RHEA-COMP:11604"/>
        <dbReference type="ChEBI" id="CHEBI:15378"/>
        <dbReference type="ChEBI" id="CHEBI:29999"/>
        <dbReference type="ChEBI" id="CHEBI:30616"/>
        <dbReference type="ChEBI" id="CHEBI:83421"/>
        <dbReference type="ChEBI" id="CHEBI:456216"/>
        <dbReference type="EC" id="2.7.11.1"/>
    </reaction>
</comment>
<evidence type="ECO:0000259" key="16">
    <source>
        <dbReference type="PROSITE" id="PS51189"/>
    </source>
</evidence>
<dbReference type="Gene3D" id="1.25.40.10">
    <property type="entry name" value="Tetratricopeptide repeat domain"/>
    <property type="match status" value="1"/>
</dbReference>
<dbReference type="VEuPathDB" id="FungiDB:YALI0_F07084g"/>
<dbReference type="InterPro" id="IPR024585">
    <property type="entry name" value="mTOR_dom"/>
</dbReference>
<keyword evidence="8 14" id="KW-0418">Kinase</keyword>
<dbReference type="FunFam" id="1.25.10.10:FF:001260">
    <property type="entry name" value="Serine/threonine-protein kinase TOR"/>
    <property type="match status" value="1"/>
</dbReference>
<dbReference type="InterPro" id="IPR026683">
    <property type="entry name" value="TOR_cat"/>
</dbReference>
<dbReference type="Proteomes" id="UP000256601">
    <property type="component" value="Unassembled WGS sequence"/>
</dbReference>
<dbReference type="PROSITE" id="PS00915">
    <property type="entry name" value="PI3_4_KINASE_1"/>
    <property type="match status" value="1"/>
</dbReference>
<dbReference type="InterPro" id="IPR058584">
    <property type="entry name" value="IMB1_TNPO1-like_TPR"/>
</dbReference>
<dbReference type="SMART" id="SM01343">
    <property type="entry name" value="FATC"/>
    <property type="match status" value="1"/>
</dbReference>
<feature type="domain" description="FATC" evidence="17">
    <location>
        <begin position="2284"/>
        <end position="2316"/>
    </location>
</feature>
<dbReference type="GO" id="GO:0000329">
    <property type="term" value="C:fungal-type vacuole membrane"/>
    <property type="evidence" value="ECO:0007669"/>
    <property type="project" value="UniProtKB-ARBA"/>
</dbReference>
<keyword evidence="4" id="KW-0926">Vacuole</keyword>
<evidence type="ECO:0000256" key="2">
    <source>
        <dbReference type="ARBA" id="ARBA00011031"/>
    </source>
</evidence>
<dbReference type="InterPro" id="IPR011009">
    <property type="entry name" value="Kinase-like_dom_sf"/>
</dbReference>
<dbReference type="PROSITE" id="PS00916">
    <property type="entry name" value="PI3_4_KINASE_2"/>
    <property type="match status" value="1"/>
</dbReference>
<dbReference type="FunFam" id="1.10.1070.11:FF:000020">
    <property type="entry name" value="Serine/threonine-protein kinase TOR"/>
    <property type="match status" value="1"/>
</dbReference>
<dbReference type="InterPro" id="IPR016024">
    <property type="entry name" value="ARM-type_fold"/>
</dbReference>
<evidence type="ECO:0000256" key="6">
    <source>
        <dbReference type="ARBA" id="ARBA00022737"/>
    </source>
</evidence>
<dbReference type="GeneID" id="2908463"/>
<dbReference type="FunFam" id="1.20.120.150:FF:000001">
    <property type="entry name" value="Serine/threonine-protein kinase TOR"/>
    <property type="match status" value="1"/>
</dbReference>
<accession>A0A1D8NMD0</accession>
<dbReference type="VEuPathDB" id="FungiDB:YALI1_F10385g"/>
<keyword evidence="6" id="KW-0677">Repeat</keyword>
<evidence type="ECO:0000256" key="12">
    <source>
        <dbReference type="ARBA" id="ARBA00047899"/>
    </source>
</evidence>
<evidence type="ECO:0000259" key="15">
    <source>
        <dbReference type="PROSITE" id="PS50290"/>
    </source>
</evidence>
<dbReference type="GO" id="GO:1905356">
    <property type="term" value="P:regulation of snRNA pseudouridine synthesis"/>
    <property type="evidence" value="ECO:0007669"/>
    <property type="project" value="UniProtKB-ARBA"/>
</dbReference>
<dbReference type="eggNOG" id="KOG0891">
    <property type="taxonomic scope" value="Eukaryota"/>
</dbReference>
<comment type="catalytic activity">
    <reaction evidence="12 14">
        <text>L-threonyl-[protein] + ATP = O-phospho-L-threonyl-[protein] + ADP + H(+)</text>
        <dbReference type="Rhea" id="RHEA:46608"/>
        <dbReference type="Rhea" id="RHEA-COMP:11060"/>
        <dbReference type="Rhea" id="RHEA-COMP:11605"/>
        <dbReference type="ChEBI" id="CHEBI:15378"/>
        <dbReference type="ChEBI" id="CHEBI:30013"/>
        <dbReference type="ChEBI" id="CHEBI:30616"/>
        <dbReference type="ChEBI" id="CHEBI:61977"/>
        <dbReference type="ChEBI" id="CHEBI:456216"/>
        <dbReference type="EC" id="2.7.11.1"/>
    </reaction>
</comment>
<dbReference type="Gene3D" id="3.30.1010.10">
    <property type="entry name" value="Phosphatidylinositol 3-kinase Catalytic Subunit, Chain A, domain 4"/>
    <property type="match status" value="1"/>
</dbReference>
<dbReference type="SMART" id="SM01346">
    <property type="entry name" value="DUF3385"/>
    <property type="match status" value="1"/>
</dbReference>
<dbReference type="GO" id="GO:0005634">
    <property type="term" value="C:nucleus"/>
    <property type="evidence" value="ECO:0007669"/>
    <property type="project" value="TreeGrafter"/>
</dbReference>
<dbReference type="GO" id="GO:0016242">
    <property type="term" value="P:negative regulation of macroautophagy"/>
    <property type="evidence" value="ECO:0007669"/>
    <property type="project" value="TreeGrafter"/>
</dbReference>
<dbReference type="SUPFAM" id="SSF47212">
    <property type="entry name" value="FKBP12-rapamycin-binding domain of FKBP-rapamycin-associated protein (FRAP)"/>
    <property type="match status" value="1"/>
</dbReference>
<dbReference type="Pfam" id="PF08771">
    <property type="entry name" value="FRB_dom"/>
    <property type="match status" value="1"/>
</dbReference>
<evidence type="ECO:0000256" key="7">
    <source>
        <dbReference type="ARBA" id="ARBA00022741"/>
    </source>
</evidence>
<dbReference type="InterPro" id="IPR000403">
    <property type="entry name" value="PI3/4_kinase_cat_dom"/>
</dbReference>
<dbReference type="SMART" id="SM01345">
    <property type="entry name" value="Rapamycin_bind"/>
    <property type="match status" value="1"/>
</dbReference>
<dbReference type="GO" id="GO:0031932">
    <property type="term" value="C:TORC2 complex"/>
    <property type="evidence" value="ECO:0007669"/>
    <property type="project" value="TreeGrafter"/>
</dbReference>
<comment type="subcellular location">
    <subcellularLocation>
        <location evidence="1">Cell membrane</location>
        <topology evidence="1">Peripheral membrane protein</topology>
        <orientation evidence="1">Cytoplasmic side</orientation>
    </subcellularLocation>
    <subcellularLocation>
        <location evidence="11">Vacuole membrane</location>
        <topology evidence="11">Peripheral membrane protein</topology>
        <orientation evidence="11">Cytoplasmic side</orientation>
    </subcellularLocation>
</comment>
<dbReference type="GO" id="GO:0044877">
    <property type="term" value="F:protein-containing complex binding"/>
    <property type="evidence" value="ECO:0007669"/>
    <property type="project" value="InterPro"/>
</dbReference>
<dbReference type="InterPro" id="IPR050517">
    <property type="entry name" value="DDR_Repair_Kinase"/>
</dbReference>
<feature type="domain" description="PI3K/PI4K catalytic" evidence="15">
    <location>
        <begin position="1964"/>
        <end position="2279"/>
    </location>
</feature>
<dbReference type="EMBL" id="KZ857325">
    <property type="protein sequence ID" value="RDW28575.1"/>
    <property type="molecule type" value="Genomic_DNA"/>
</dbReference>
<keyword evidence="10" id="KW-0131">Cell cycle</keyword>
<organism evidence="18 20">
    <name type="scientific">Yarrowia lipolytica</name>
    <name type="common">Candida lipolytica</name>
    <dbReference type="NCBI Taxonomy" id="4952"/>
    <lineage>
        <taxon>Eukaryota</taxon>
        <taxon>Fungi</taxon>
        <taxon>Dikarya</taxon>
        <taxon>Ascomycota</taxon>
        <taxon>Saccharomycotina</taxon>
        <taxon>Dipodascomycetes</taxon>
        <taxon>Dipodascales</taxon>
        <taxon>Dipodascales incertae sedis</taxon>
        <taxon>Yarrowia</taxon>
    </lineage>
</organism>
<dbReference type="Gene3D" id="1.20.120.150">
    <property type="entry name" value="FKBP12-rapamycin binding domain"/>
    <property type="match status" value="1"/>
</dbReference>
<dbReference type="Pfam" id="PF00454">
    <property type="entry name" value="PI3_PI4_kinase"/>
    <property type="match status" value="1"/>
</dbReference>
<evidence type="ECO:0000313" key="20">
    <source>
        <dbReference type="Proteomes" id="UP000182444"/>
    </source>
</evidence>
<feature type="domain" description="FAT" evidence="16">
    <location>
        <begin position="1243"/>
        <end position="1790"/>
    </location>
</feature>
<dbReference type="PANTHER" id="PTHR11139">
    <property type="entry name" value="ATAXIA TELANGIECTASIA MUTATED ATM -RELATED"/>
    <property type="match status" value="1"/>
</dbReference>